<keyword evidence="1" id="KW-0175">Coiled coil</keyword>
<reference evidence="3" key="1">
    <citation type="submission" date="2018-05" db="EMBL/GenBank/DDBJ databases">
        <authorList>
            <person name="Lanie J.A."/>
            <person name="Ng W.-L."/>
            <person name="Kazmierczak K.M."/>
            <person name="Andrzejewski T.M."/>
            <person name="Davidsen T.M."/>
            <person name="Wayne K.J."/>
            <person name="Tettelin H."/>
            <person name="Glass J.I."/>
            <person name="Rusch D."/>
            <person name="Podicherti R."/>
            <person name="Tsui H.-C.T."/>
            <person name="Winkler M.E."/>
        </authorList>
    </citation>
    <scope>NUCLEOTIDE SEQUENCE</scope>
</reference>
<dbReference type="AlphaFoldDB" id="A0A382JAC1"/>
<name>A0A382JAC1_9ZZZZ</name>
<accession>A0A382JAC1</accession>
<evidence type="ECO:0000256" key="2">
    <source>
        <dbReference type="SAM" id="Phobius"/>
    </source>
</evidence>
<evidence type="ECO:0000313" key="3">
    <source>
        <dbReference type="EMBL" id="SVC08856.1"/>
    </source>
</evidence>
<organism evidence="3">
    <name type="scientific">marine metagenome</name>
    <dbReference type="NCBI Taxonomy" id="408172"/>
    <lineage>
        <taxon>unclassified sequences</taxon>
        <taxon>metagenomes</taxon>
        <taxon>ecological metagenomes</taxon>
    </lineage>
</organism>
<keyword evidence="2" id="KW-1133">Transmembrane helix</keyword>
<feature type="transmembrane region" description="Helical" evidence="2">
    <location>
        <begin position="12"/>
        <end position="34"/>
    </location>
</feature>
<dbReference type="EMBL" id="UINC01072892">
    <property type="protein sequence ID" value="SVC08856.1"/>
    <property type="molecule type" value="Genomic_DNA"/>
</dbReference>
<feature type="coiled-coil region" evidence="1">
    <location>
        <begin position="47"/>
        <end position="96"/>
    </location>
</feature>
<gene>
    <name evidence="3" type="ORF">METZ01_LOCUS261710</name>
</gene>
<evidence type="ECO:0000256" key="1">
    <source>
        <dbReference type="SAM" id="Coils"/>
    </source>
</evidence>
<keyword evidence="2" id="KW-0472">Membrane</keyword>
<protein>
    <submittedName>
        <fullName evidence="3">Uncharacterized protein</fullName>
    </submittedName>
</protein>
<keyword evidence="2" id="KW-0812">Transmembrane</keyword>
<sequence length="102" mass="11786">MEGKAINDHLNLTISVSFLVKVVAMVGLVVGGWYQIQMGMTEMQRTVQDLHTEVTILNTKMAEMEREHLEELETHVELKETQLQHLEEENRSLMQRLGLKKP</sequence>
<proteinExistence type="predicted"/>